<reference evidence="2 3" key="1">
    <citation type="submission" date="2012-05" db="EMBL/GenBank/DDBJ databases">
        <authorList>
            <person name="Weinstock G."/>
            <person name="Sodergren E."/>
            <person name="Lobos E.A."/>
            <person name="Fulton L."/>
            <person name="Fulton R."/>
            <person name="Courtney L."/>
            <person name="Fronick C."/>
            <person name="O'Laughlin M."/>
            <person name="Godfrey J."/>
            <person name="Wilson R.M."/>
            <person name="Miner T."/>
            <person name="Farmer C."/>
            <person name="Delehaunty K."/>
            <person name="Cordes M."/>
            <person name="Minx P."/>
            <person name="Tomlinson C."/>
            <person name="Chen J."/>
            <person name="Wollam A."/>
            <person name="Pepin K.H."/>
            <person name="Bhonagiri V."/>
            <person name="Zhang X."/>
            <person name="Suruliraj S."/>
            <person name="Warren W."/>
            <person name="Mitreva M."/>
            <person name="Mardis E.R."/>
            <person name="Wilson R.K."/>
        </authorList>
    </citation>
    <scope>NUCLEOTIDE SEQUENCE [LARGE SCALE GENOMIC DNA]</scope>
    <source>
        <strain evidence="2 3">F0037</strain>
    </source>
</reference>
<dbReference type="AlphaFoldDB" id="L1NHC9"/>
<organism evidence="2 3">
    <name type="scientific">Porphyromonas catoniae F0037</name>
    <dbReference type="NCBI Taxonomy" id="1127696"/>
    <lineage>
        <taxon>Bacteria</taxon>
        <taxon>Pseudomonadati</taxon>
        <taxon>Bacteroidota</taxon>
        <taxon>Bacteroidia</taxon>
        <taxon>Bacteroidales</taxon>
        <taxon>Porphyromonadaceae</taxon>
        <taxon>Porphyromonas</taxon>
    </lineage>
</organism>
<evidence type="ECO:0000313" key="2">
    <source>
        <dbReference type="EMBL" id="EKY02783.1"/>
    </source>
</evidence>
<evidence type="ECO:0000256" key="1">
    <source>
        <dbReference type="SAM" id="Phobius"/>
    </source>
</evidence>
<dbReference type="Proteomes" id="UP000010408">
    <property type="component" value="Unassembled WGS sequence"/>
</dbReference>
<dbReference type="STRING" id="1127696.HMPREF9134_00226"/>
<dbReference type="EMBL" id="AMEQ01000010">
    <property type="protein sequence ID" value="EKY02783.1"/>
    <property type="molecule type" value="Genomic_DNA"/>
</dbReference>
<name>L1NHC9_9PORP</name>
<keyword evidence="1" id="KW-0472">Membrane</keyword>
<dbReference type="HOGENOM" id="CLU_3121065_0_0_10"/>
<keyword evidence="1" id="KW-0812">Transmembrane</keyword>
<protein>
    <submittedName>
        <fullName evidence="2">Uncharacterized protein</fullName>
    </submittedName>
</protein>
<gene>
    <name evidence="2" type="ORF">HMPREF9134_00226</name>
</gene>
<comment type="caution">
    <text evidence="2">The sequence shown here is derived from an EMBL/GenBank/DDBJ whole genome shotgun (WGS) entry which is preliminary data.</text>
</comment>
<feature type="transmembrane region" description="Helical" evidence="1">
    <location>
        <begin position="6"/>
        <end position="25"/>
    </location>
</feature>
<keyword evidence="1" id="KW-1133">Transmembrane helix</keyword>
<accession>L1NHC9</accession>
<evidence type="ECO:0000313" key="3">
    <source>
        <dbReference type="Proteomes" id="UP000010408"/>
    </source>
</evidence>
<proteinExistence type="predicted"/>
<sequence length="50" mass="5712">MSLACFNYSVFALPVPCIIAMLVLGDEVLEQRNKRLNFGIFFVSYKIQVL</sequence>